<dbReference type="AlphaFoldDB" id="A0A4D9DFV0"/>
<accession>A0A4D9DFV0</accession>
<evidence type="ECO:0000256" key="1">
    <source>
        <dbReference type="SAM" id="MobiDB-lite"/>
    </source>
</evidence>
<reference evidence="2 3" key="1">
    <citation type="submission" date="2019-04" db="EMBL/GenBank/DDBJ databases">
        <title>Draft genome of the big-headed turtle Platysternon megacephalum.</title>
        <authorList>
            <person name="Gong S."/>
        </authorList>
    </citation>
    <scope>NUCLEOTIDE SEQUENCE [LARGE SCALE GENOMIC DNA]</scope>
    <source>
        <strain evidence="2">DO16091913</strain>
        <tissue evidence="2">Muscle</tissue>
    </source>
</reference>
<feature type="region of interest" description="Disordered" evidence="1">
    <location>
        <begin position="1"/>
        <end position="22"/>
    </location>
</feature>
<organism evidence="2 3">
    <name type="scientific">Platysternon megacephalum</name>
    <name type="common">big-headed turtle</name>
    <dbReference type="NCBI Taxonomy" id="55544"/>
    <lineage>
        <taxon>Eukaryota</taxon>
        <taxon>Metazoa</taxon>
        <taxon>Chordata</taxon>
        <taxon>Craniata</taxon>
        <taxon>Vertebrata</taxon>
        <taxon>Euteleostomi</taxon>
        <taxon>Archelosauria</taxon>
        <taxon>Testudinata</taxon>
        <taxon>Testudines</taxon>
        <taxon>Cryptodira</taxon>
        <taxon>Durocryptodira</taxon>
        <taxon>Testudinoidea</taxon>
        <taxon>Platysternidae</taxon>
        <taxon>Platysternon</taxon>
    </lineage>
</organism>
<dbReference type="EMBL" id="QXTE01000719">
    <property type="protein sequence ID" value="TFJ96276.1"/>
    <property type="molecule type" value="Genomic_DNA"/>
</dbReference>
<protein>
    <submittedName>
        <fullName evidence="2">Serine/threonine-protein kinase MARK1</fullName>
    </submittedName>
</protein>
<dbReference type="Proteomes" id="UP000297703">
    <property type="component" value="Unassembled WGS sequence"/>
</dbReference>
<comment type="caution">
    <text evidence="2">The sequence shown here is derived from an EMBL/GenBank/DDBJ whole genome shotgun (WGS) entry which is preliminary data.</text>
</comment>
<keyword evidence="2" id="KW-0808">Transferase</keyword>
<keyword evidence="2" id="KW-0418">Kinase</keyword>
<sequence>MDRAGTSRIGGPPPPSGHPTSCHSSPLALMALASGCLMPAPLPPKEPAGLQSQQGWFGNRFLLWPSWPRCLGEAEQGACLCQSLDLALGWESTPPPHQLLAC</sequence>
<proteinExistence type="predicted"/>
<feature type="compositionally biased region" description="Low complexity" evidence="1">
    <location>
        <begin position="1"/>
        <end position="10"/>
    </location>
</feature>
<evidence type="ECO:0000313" key="3">
    <source>
        <dbReference type="Proteomes" id="UP000297703"/>
    </source>
</evidence>
<reference evidence="2 3" key="2">
    <citation type="submission" date="2019-04" db="EMBL/GenBank/DDBJ databases">
        <title>The genome sequence of big-headed turtle.</title>
        <authorList>
            <person name="Gong S."/>
        </authorList>
    </citation>
    <scope>NUCLEOTIDE SEQUENCE [LARGE SCALE GENOMIC DNA]</scope>
    <source>
        <strain evidence="2">DO16091913</strain>
        <tissue evidence="2">Muscle</tissue>
    </source>
</reference>
<name>A0A4D9DFV0_9SAUR</name>
<keyword evidence="3" id="KW-1185">Reference proteome</keyword>
<dbReference type="GO" id="GO:0016301">
    <property type="term" value="F:kinase activity"/>
    <property type="evidence" value="ECO:0007669"/>
    <property type="project" value="UniProtKB-KW"/>
</dbReference>
<evidence type="ECO:0000313" key="2">
    <source>
        <dbReference type="EMBL" id="TFJ96276.1"/>
    </source>
</evidence>
<gene>
    <name evidence="2" type="ORF">DR999_PMT21948</name>
</gene>